<keyword evidence="1" id="KW-0812">Transmembrane</keyword>
<proteinExistence type="predicted"/>
<feature type="transmembrane region" description="Helical" evidence="1">
    <location>
        <begin position="6"/>
        <end position="22"/>
    </location>
</feature>
<feature type="transmembrane region" description="Helical" evidence="1">
    <location>
        <begin position="69"/>
        <end position="88"/>
    </location>
</feature>
<protein>
    <submittedName>
        <fullName evidence="2">Uncharacterized protein</fullName>
    </submittedName>
</protein>
<gene>
    <name evidence="2" type="ORF">ESU54_00010</name>
</gene>
<name>A0A5C6Z3H2_9FLAO</name>
<keyword evidence="1" id="KW-1133">Transmembrane helix</keyword>
<organism evidence="2 3">
    <name type="scientific">Aequorivita antarctica</name>
    <dbReference type="NCBI Taxonomy" id="153266"/>
    <lineage>
        <taxon>Bacteria</taxon>
        <taxon>Pseudomonadati</taxon>
        <taxon>Bacteroidota</taxon>
        <taxon>Flavobacteriia</taxon>
        <taxon>Flavobacteriales</taxon>
        <taxon>Flavobacteriaceae</taxon>
        <taxon>Aequorivita</taxon>
    </lineage>
</organism>
<evidence type="ECO:0000313" key="3">
    <source>
        <dbReference type="Proteomes" id="UP000321497"/>
    </source>
</evidence>
<evidence type="ECO:0000313" key="2">
    <source>
        <dbReference type="EMBL" id="TXD74617.1"/>
    </source>
</evidence>
<accession>A0A5C6Z3H2</accession>
<dbReference type="EMBL" id="VORT01000001">
    <property type="protein sequence ID" value="TXD74617.1"/>
    <property type="molecule type" value="Genomic_DNA"/>
</dbReference>
<evidence type="ECO:0000256" key="1">
    <source>
        <dbReference type="SAM" id="Phobius"/>
    </source>
</evidence>
<dbReference type="AlphaFoldDB" id="A0A5C6Z3H2"/>
<reference evidence="2 3" key="1">
    <citation type="submission" date="2019-08" db="EMBL/GenBank/DDBJ databases">
        <title>Genome of Aequorivita antarctica SW49 (type strain).</title>
        <authorList>
            <person name="Bowman J.P."/>
        </authorList>
    </citation>
    <scope>NUCLEOTIDE SEQUENCE [LARGE SCALE GENOMIC DNA]</scope>
    <source>
        <strain evidence="2 3">SW49</strain>
    </source>
</reference>
<dbReference type="Proteomes" id="UP000321497">
    <property type="component" value="Unassembled WGS sequence"/>
</dbReference>
<comment type="caution">
    <text evidence="2">The sequence shown here is derived from an EMBL/GenBank/DDBJ whole genome shotgun (WGS) entry which is preliminary data.</text>
</comment>
<feature type="transmembrane region" description="Helical" evidence="1">
    <location>
        <begin position="34"/>
        <end position="57"/>
    </location>
</feature>
<keyword evidence="3" id="KW-1185">Reference proteome</keyword>
<sequence length="110" mass="12833">MILGYFDYVIIAIVIFLSIKYWNNEFNWKKGCFLNFLLFGVVIPFLSINIGVLFEIFNESDSNDLILDHGYLIFLFYWILGILFSIVIGRNNKRKRKKPAGNNGNRCTTP</sequence>
<dbReference type="RefSeq" id="WP_146848063.1">
    <property type="nucleotide sequence ID" value="NZ_VORT01000001.1"/>
</dbReference>
<keyword evidence="1" id="KW-0472">Membrane</keyword>